<feature type="binding site" evidence="7">
    <location>
        <position position="144"/>
    </location>
    <ligand>
        <name>substrate</name>
    </ligand>
</feature>
<dbReference type="FunFam" id="3.90.80.10:FF:000003">
    <property type="entry name" value="Inorganic pyrophosphatase"/>
    <property type="match status" value="1"/>
</dbReference>
<dbReference type="InterPro" id="IPR036649">
    <property type="entry name" value="Pyrophosphatase_sf"/>
</dbReference>
<comment type="function">
    <text evidence="7">Catalyzes the hydrolysis of inorganic pyrophosphate (PPi) forming two phosphate ions.</text>
</comment>
<dbReference type="EMBL" id="PCWO01000020">
    <property type="protein sequence ID" value="PIR04992.1"/>
    <property type="molecule type" value="Genomic_DNA"/>
</dbReference>
<keyword evidence="4 7" id="KW-0378">Hydrolase</keyword>
<comment type="caution">
    <text evidence="8">The sequence shown here is derived from an EMBL/GenBank/DDBJ whole genome shotgun (WGS) entry which is preliminary data.</text>
</comment>
<evidence type="ECO:0000256" key="4">
    <source>
        <dbReference type="ARBA" id="ARBA00022801"/>
    </source>
</evidence>
<keyword evidence="5 7" id="KW-0460">Magnesium</keyword>
<comment type="subcellular location">
    <subcellularLocation>
        <location evidence="7">Cytoplasm</location>
    </subcellularLocation>
</comment>
<gene>
    <name evidence="7" type="primary">ppa</name>
    <name evidence="8" type="ORF">COV57_01400</name>
</gene>
<feature type="binding site" evidence="7">
    <location>
        <position position="72"/>
    </location>
    <ligand>
        <name>Mg(2+)</name>
        <dbReference type="ChEBI" id="CHEBI:18420"/>
        <label>2</label>
    </ligand>
</feature>
<evidence type="ECO:0000256" key="3">
    <source>
        <dbReference type="ARBA" id="ARBA00022723"/>
    </source>
</evidence>
<feature type="binding site" evidence="7">
    <location>
        <position position="45"/>
    </location>
    <ligand>
        <name>substrate</name>
    </ligand>
</feature>
<keyword evidence="2 7" id="KW-0963">Cytoplasm</keyword>
<dbReference type="SUPFAM" id="SSF50324">
    <property type="entry name" value="Inorganic pyrophosphatase"/>
    <property type="match status" value="1"/>
</dbReference>
<feature type="binding site" evidence="7">
    <location>
        <position position="104"/>
    </location>
    <ligand>
        <name>Mg(2+)</name>
        <dbReference type="ChEBI" id="CHEBI:18420"/>
        <label>1</label>
    </ligand>
</feature>
<dbReference type="PANTHER" id="PTHR10286">
    <property type="entry name" value="INORGANIC PYROPHOSPHATASE"/>
    <property type="match status" value="1"/>
</dbReference>
<feature type="binding site" evidence="7">
    <location>
        <position position="67"/>
    </location>
    <ligand>
        <name>Mg(2+)</name>
        <dbReference type="ChEBI" id="CHEBI:18420"/>
        <label>1</label>
    </ligand>
</feature>
<feature type="binding site" evidence="7">
    <location>
        <position position="31"/>
    </location>
    <ligand>
        <name>substrate</name>
    </ligand>
</feature>
<dbReference type="GO" id="GO:0005737">
    <property type="term" value="C:cytoplasm"/>
    <property type="evidence" value="ECO:0007669"/>
    <property type="project" value="UniProtKB-SubCell"/>
</dbReference>
<dbReference type="Gene3D" id="3.90.80.10">
    <property type="entry name" value="Inorganic pyrophosphatase"/>
    <property type="match status" value="1"/>
</dbReference>
<feature type="binding site" evidence="7">
    <location>
        <position position="72"/>
    </location>
    <ligand>
        <name>Mg(2+)</name>
        <dbReference type="ChEBI" id="CHEBI:18420"/>
        <label>1</label>
    </ligand>
</feature>
<evidence type="ECO:0000256" key="2">
    <source>
        <dbReference type="ARBA" id="ARBA00022490"/>
    </source>
</evidence>
<protein>
    <recommendedName>
        <fullName evidence="7">Inorganic pyrophosphatase</fullName>
        <ecNumber evidence="7">3.6.1.1</ecNumber>
    </recommendedName>
    <alternativeName>
        <fullName evidence="7">Pyrophosphate phospho-hydrolase</fullName>
        <shortName evidence="7">PPase</shortName>
    </alternativeName>
</protein>
<evidence type="ECO:0000313" key="9">
    <source>
        <dbReference type="Proteomes" id="UP000229893"/>
    </source>
</evidence>
<keyword evidence="3 7" id="KW-0479">Metal-binding</keyword>
<dbReference type="CDD" id="cd00412">
    <property type="entry name" value="pyrophosphatase"/>
    <property type="match status" value="1"/>
</dbReference>
<dbReference type="HAMAP" id="MF_00209">
    <property type="entry name" value="Inorganic_PPase"/>
    <property type="match status" value="1"/>
</dbReference>
<reference evidence="8 9" key="1">
    <citation type="submission" date="2017-09" db="EMBL/GenBank/DDBJ databases">
        <title>Depth-based differentiation of microbial function through sediment-hosted aquifers and enrichment of novel symbionts in the deep terrestrial subsurface.</title>
        <authorList>
            <person name="Probst A.J."/>
            <person name="Ladd B."/>
            <person name="Jarett J.K."/>
            <person name="Geller-Mcgrath D.E."/>
            <person name="Sieber C.M."/>
            <person name="Emerson J.B."/>
            <person name="Anantharaman K."/>
            <person name="Thomas B.C."/>
            <person name="Malmstrom R."/>
            <person name="Stieglmeier M."/>
            <person name="Klingl A."/>
            <person name="Woyke T."/>
            <person name="Ryan C.M."/>
            <person name="Banfield J.F."/>
        </authorList>
    </citation>
    <scope>NUCLEOTIDE SEQUENCE [LARGE SCALE GENOMIC DNA]</scope>
    <source>
        <strain evidence="8">CG11_big_fil_rev_8_21_14_0_20_35_14</strain>
    </source>
</reference>
<dbReference type="Proteomes" id="UP000229893">
    <property type="component" value="Unassembled WGS sequence"/>
</dbReference>
<evidence type="ECO:0000256" key="7">
    <source>
        <dbReference type="HAMAP-Rule" id="MF_00209"/>
    </source>
</evidence>
<dbReference type="GO" id="GO:0000287">
    <property type="term" value="F:magnesium ion binding"/>
    <property type="evidence" value="ECO:0007669"/>
    <property type="project" value="UniProtKB-UniRule"/>
</dbReference>
<dbReference type="Pfam" id="PF00719">
    <property type="entry name" value="Pyrophosphatase"/>
    <property type="match status" value="1"/>
</dbReference>
<dbReference type="EC" id="3.6.1.1" evidence="7"/>
<sequence length="178" mass="20461">MSGAIKRLGIGSKTPEVFNVVVEVPKGSHNKYEYDEKLNVFTLDRVLYSPVHYPFDYGFIPETRSEDQDHLDCLIIGGDSTFPGCVVRVRPIGILKMIDDGEEDFKILGVQKDNPRFNEVADIEDIKKNNKHMLEEIQHFFRVYKELENKKVVINGWEGSEVAKKEIERAIEAYKKQG</sequence>
<evidence type="ECO:0000313" key="8">
    <source>
        <dbReference type="EMBL" id="PIR04992.1"/>
    </source>
</evidence>
<comment type="cofactor">
    <cofactor evidence="1 7">
        <name>Mg(2+)</name>
        <dbReference type="ChEBI" id="CHEBI:18420"/>
    </cofactor>
</comment>
<evidence type="ECO:0000256" key="1">
    <source>
        <dbReference type="ARBA" id="ARBA00001946"/>
    </source>
</evidence>
<dbReference type="GO" id="GO:0004427">
    <property type="term" value="F:inorganic diphosphate phosphatase activity"/>
    <property type="evidence" value="ECO:0007669"/>
    <property type="project" value="UniProtKB-UniRule"/>
</dbReference>
<comment type="catalytic activity">
    <reaction evidence="6 7">
        <text>diphosphate + H2O = 2 phosphate + H(+)</text>
        <dbReference type="Rhea" id="RHEA:24576"/>
        <dbReference type="ChEBI" id="CHEBI:15377"/>
        <dbReference type="ChEBI" id="CHEBI:15378"/>
        <dbReference type="ChEBI" id="CHEBI:33019"/>
        <dbReference type="ChEBI" id="CHEBI:43474"/>
        <dbReference type="EC" id="3.6.1.1"/>
    </reaction>
</comment>
<dbReference type="GO" id="GO:0006796">
    <property type="term" value="P:phosphate-containing compound metabolic process"/>
    <property type="evidence" value="ECO:0007669"/>
    <property type="project" value="InterPro"/>
</dbReference>
<accession>A0A2H0N7W6</accession>
<comment type="similarity">
    <text evidence="7">Belongs to the PPase family.</text>
</comment>
<proteinExistence type="inferred from homology"/>
<comment type="subunit">
    <text evidence="7">Homohexamer.</text>
</comment>
<dbReference type="InterPro" id="IPR008162">
    <property type="entry name" value="Pyrophosphatase"/>
</dbReference>
<evidence type="ECO:0000256" key="5">
    <source>
        <dbReference type="ARBA" id="ARBA00022842"/>
    </source>
</evidence>
<feature type="binding site" evidence="7">
    <location>
        <position position="57"/>
    </location>
    <ligand>
        <name>substrate</name>
    </ligand>
</feature>
<evidence type="ECO:0000256" key="6">
    <source>
        <dbReference type="ARBA" id="ARBA00047820"/>
    </source>
</evidence>
<name>A0A2H0N7W6_9BACT</name>
<organism evidence="8 9">
    <name type="scientific">Candidatus Liptonbacteria bacterium CG11_big_fil_rev_8_21_14_0_20_35_14</name>
    <dbReference type="NCBI Taxonomy" id="1974634"/>
    <lineage>
        <taxon>Bacteria</taxon>
        <taxon>Candidatus Liptoniibacteriota</taxon>
    </lineage>
</organism>
<dbReference type="AlphaFoldDB" id="A0A2H0N7W6"/>